<keyword evidence="3" id="KW-1185">Reference proteome</keyword>
<proteinExistence type="predicted"/>
<reference evidence="2" key="2">
    <citation type="submission" date="2023-06" db="EMBL/GenBank/DDBJ databases">
        <authorList>
            <consortium name="Lawrence Berkeley National Laboratory"/>
            <person name="Haridas S."/>
            <person name="Hensen N."/>
            <person name="Bonometti L."/>
            <person name="Westerberg I."/>
            <person name="Brannstrom I.O."/>
            <person name="Guillou S."/>
            <person name="Cros-Aarteil S."/>
            <person name="Calhoun S."/>
            <person name="Kuo A."/>
            <person name="Mondo S."/>
            <person name="Pangilinan J."/>
            <person name="Riley R."/>
            <person name="LaButti K."/>
            <person name="Andreopoulos B."/>
            <person name="Lipzen A."/>
            <person name="Chen C."/>
            <person name="Yanf M."/>
            <person name="Daum C."/>
            <person name="Ng V."/>
            <person name="Clum A."/>
            <person name="Steindorff A."/>
            <person name="Ohm R."/>
            <person name="Martin F."/>
            <person name="Silar P."/>
            <person name="Natvig D."/>
            <person name="Lalanne C."/>
            <person name="Gautier V."/>
            <person name="Ament-velasquez S.L."/>
            <person name="Kruys A."/>
            <person name="Hutchinson M.I."/>
            <person name="Powell A.J."/>
            <person name="Barry K."/>
            <person name="Miller A.N."/>
            <person name="Grigoriev I.V."/>
            <person name="Debuchy R."/>
            <person name="Gladieux P."/>
            <person name="Thoren M.H."/>
            <person name="Johannesson H."/>
        </authorList>
    </citation>
    <scope>NUCLEOTIDE SEQUENCE</scope>
    <source>
        <strain evidence="2">CBS 232.78</strain>
    </source>
</reference>
<organism evidence="2 3">
    <name type="scientific">Podospora didyma</name>
    <dbReference type="NCBI Taxonomy" id="330526"/>
    <lineage>
        <taxon>Eukaryota</taxon>
        <taxon>Fungi</taxon>
        <taxon>Dikarya</taxon>
        <taxon>Ascomycota</taxon>
        <taxon>Pezizomycotina</taxon>
        <taxon>Sordariomycetes</taxon>
        <taxon>Sordariomycetidae</taxon>
        <taxon>Sordariales</taxon>
        <taxon>Podosporaceae</taxon>
        <taxon>Podospora</taxon>
    </lineage>
</organism>
<reference evidence="2" key="1">
    <citation type="journal article" date="2023" name="Mol. Phylogenet. Evol.">
        <title>Genome-scale phylogeny and comparative genomics of the fungal order Sordariales.</title>
        <authorList>
            <person name="Hensen N."/>
            <person name="Bonometti L."/>
            <person name="Westerberg I."/>
            <person name="Brannstrom I.O."/>
            <person name="Guillou S."/>
            <person name="Cros-Aarteil S."/>
            <person name="Calhoun S."/>
            <person name="Haridas S."/>
            <person name="Kuo A."/>
            <person name="Mondo S."/>
            <person name="Pangilinan J."/>
            <person name="Riley R."/>
            <person name="LaButti K."/>
            <person name="Andreopoulos B."/>
            <person name="Lipzen A."/>
            <person name="Chen C."/>
            <person name="Yan M."/>
            <person name="Daum C."/>
            <person name="Ng V."/>
            <person name="Clum A."/>
            <person name="Steindorff A."/>
            <person name="Ohm R.A."/>
            <person name="Martin F."/>
            <person name="Silar P."/>
            <person name="Natvig D.O."/>
            <person name="Lalanne C."/>
            <person name="Gautier V."/>
            <person name="Ament-Velasquez S.L."/>
            <person name="Kruys A."/>
            <person name="Hutchinson M.I."/>
            <person name="Powell A.J."/>
            <person name="Barry K."/>
            <person name="Miller A.N."/>
            <person name="Grigoriev I.V."/>
            <person name="Debuchy R."/>
            <person name="Gladieux P."/>
            <person name="Hiltunen Thoren M."/>
            <person name="Johannesson H."/>
        </authorList>
    </citation>
    <scope>NUCLEOTIDE SEQUENCE</scope>
    <source>
        <strain evidence="2">CBS 232.78</strain>
    </source>
</reference>
<dbReference type="Proteomes" id="UP001285441">
    <property type="component" value="Unassembled WGS sequence"/>
</dbReference>
<feature type="region of interest" description="Disordered" evidence="1">
    <location>
        <begin position="1"/>
        <end position="36"/>
    </location>
</feature>
<dbReference type="AlphaFoldDB" id="A0AAE0K5B5"/>
<feature type="compositionally biased region" description="Basic residues" evidence="1">
    <location>
        <begin position="21"/>
        <end position="34"/>
    </location>
</feature>
<accession>A0AAE0K5B5</accession>
<evidence type="ECO:0000313" key="3">
    <source>
        <dbReference type="Proteomes" id="UP001285441"/>
    </source>
</evidence>
<protein>
    <submittedName>
        <fullName evidence="2">Uncharacterized protein</fullName>
    </submittedName>
</protein>
<gene>
    <name evidence="2" type="ORF">B0H63DRAFT_528119</name>
</gene>
<feature type="region of interest" description="Disordered" evidence="1">
    <location>
        <begin position="266"/>
        <end position="293"/>
    </location>
</feature>
<evidence type="ECO:0000256" key="1">
    <source>
        <dbReference type="SAM" id="MobiDB-lite"/>
    </source>
</evidence>
<evidence type="ECO:0000313" key="2">
    <source>
        <dbReference type="EMBL" id="KAK3370398.1"/>
    </source>
</evidence>
<comment type="caution">
    <text evidence="2">The sequence shown here is derived from an EMBL/GenBank/DDBJ whole genome shotgun (WGS) entry which is preliminary data.</text>
</comment>
<feature type="compositionally biased region" description="Pro residues" evidence="1">
    <location>
        <begin position="284"/>
        <end position="293"/>
    </location>
</feature>
<feature type="compositionally biased region" description="Low complexity" evidence="1">
    <location>
        <begin position="270"/>
        <end position="283"/>
    </location>
</feature>
<name>A0AAE0K5B5_9PEZI</name>
<dbReference type="EMBL" id="JAULSW010000009">
    <property type="protein sequence ID" value="KAK3370398.1"/>
    <property type="molecule type" value="Genomic_DNA"/>
</dbReference>
<sequence>MASQQPVNKRIADVEDPAGAARRKKRAKRVKVNKKPPTALDALRQQIRSTSDTAYDVATLRELPDIAIELGAALDLANGSTAFFQPHGGTGFFGDALAKLEADDPLWLPPPDHTERDPDCHFVSCTRQHTYLLLGTPKFLRNDKHPNLHKWHARLANQETAQLPTHVNFSRGGGWFNNAIYQYQDGKPDWACTVSDSRELEASKVLDSELATAVFLMKMTLQVKIAEPIPKPIITIRQSAAAKMPQEWDDPIVLSILRWIFSTPTSLGRSNPASSSGRSSPAAATPPPDAIAQ</sequence>